<feature type="compositionally biased region" description="Polar residues" evidence="1">
    <location>
        <begin position="709"/>
        <end position="718"/>
    </location>
</feature>
<gene>
    <name evidence="2" type="ORF">FDP41_011115</name>
</gene>
<protein>
    <submittedName>
        <fullName evidence="2">Uncharacterized protein</fullName>
    </submittedName>
</protein>
<feature type="compositionally biased region" description="Polar residues" evidence="1">
    <location>
        <begin position="127"/>
        <end position="137"/>
    </location>
</feature>
<feature type="compositionally biased region" description="Polar residues" evidence="1">
    <location>
        <begin position="981"/>
        <end position="991"/>
    </location>
</feature>
<feature type="region of interest" description="Disordered" evidence="1">
    <location>
        <begin position="118"/>
        <end position="137"/>
    </location>
</feature>
<organism evidence="2 3">
    <name type="scientific">Naegleria fowleri</name>
    <name type="common">Brain eating amoeba</name>
    <dbReference type="NCBI Taxonomy" id="5763"/>
    <lineage>
        <taxon>Eukaryota</taxon>
        <taxon>Discoba</taxon>
        <taxon>Heterolobosea</taxon>
        <taxon>Tetramitia</taxon>
        <taxon>Eutetramitia</taxon>
        <taxon>Vahlkampfiidae</taxon>
        <taxon>Naegleria</taxon>
    </lineage>
</organism>
<feature type="compositionally biased region" description="Low complexity" evidence="1">
    <location>
        <begin position="1107"/>
        <end position="1129"/>
    </location>
</feature>
<feature type="compositionally biased region" description="Basic residues" evidence="1">
    <location>
        <begin position="38"/>
        <end position="50"/>
    </location>
</feature>
<dbReference type="VEuPathDB" id="AmoebaDB:NF0112490"/>
<feature type="compositionally biased region" description="Low complexity" evidence="1">
    <location>
        <begin position="719"/>
        <end position="730"/>
    </location>
</feature>
<feature type="compositionally biased region" description="Basic and acidic residues" evidence="1">
    <location>
        <begin position="1304"/>
        <end position="1326"/>
    </location>
</feature>
<reference evidence="2 3" key="1">
    <citation type="journal article" date="2019" name="Sci. Rep.">
        <title>Nanopore sequencing improves the draft genome of the human pathogenic amoeba Naegleria fowleri.</title>
        <authorList>
            <person name="Liechti N."/>
            <person name="Schurch N."/>
            <person name="Bruggmann R."/>
            <person name="Wittwer M."/>
        </authorList>
    </citation>
    <scope>NUCLEOTIDE SEQUENCE [LARGE SCALE GENOMIC DNA]</scope>
    <source>
        <strain evidence="2 3">ATCC 30894</strain>
    </source>
</reference>
<proteinExistence type="predicted"/>
<evidence type="ECO:0000313" key="2">
    <source>
        <dbReference type="EMBL" id="KAF0983137.1"/>
    </source>
</evidence>
<evidence type="ECO:0000256" key="1">
    <source>
        <dbReference type="SAM" id="MobiDB-lite"/>
    </source>
</evidence>
<feature type="compositionally biased region" description="Basic and acidic residues" evidence="1">
    <location>
        <begin position="1679"/>
        <end position="1710"/>
    </location>
</feature>
<feature type="compositionally biased region" description="Low complexity" evidence="1">
    <location>
        <begin position="1207"/>
        <end position="1224"/>
    </location>
</feature>
<dbReference type="Proteomes" id="UP000444721">
    <property type="component" value="Unassembled WGS sequence"/>
</dbReference>
<feature type="compositionally biased region" description="Acidic residues" evidence="1">
    <location>
        <begin position="656"/>
        <end position="665"/>
    </location>
</feature>
<dbReference type="OrthoDB" id="10547507at2759"/>
<feature type="region of interest" description="Disordered" evidence="1">
    <location>
        <begin position="1045"/>
        <end position="1071"/>
    </location>
</feature>
<feature type="region of interest" description="Disordered" evidence="1">
    <location>
        <begin position="1666"/>
        <end position="1734"/>
    </location>
</feature>
<feature type="region of interest" description="Disordered" evidence="1">
    <location>
        <begin position="811"/>
        <end position="831"/>
    </location>
</feature>
<feature type="compositionally biased region" description="Acidic residues" evidence="1">
    <location>
        <begin position="1716"/>
        <end position="1734"/>
    </location>
</feature>
<feature type="compositionally biased region" description="Basic and acidic residues" evidence="1">
    <location>
        <begin position="1088"/>
        <end position="1105"/>
    </location>
</feature>
<feature type="compositionally biased region" description="Low complexity" evidence="1">
    <location>
        <begin position="674"/>
        <end position="688"/>
    </location>
</feature>
<keyword evidence="3" id="KW-1185">Reference proteome</keyword>
<feature type="region of interest" description="Disordered" evidence="1">
    <location>
        <begin position="707"/>
        <end position="730"/>
    </location>
</feature>
<feature type="compositionally biased region" description="Low complexity" evidence="1">
    <location>
        <begin position="561"/>
        <end position="571"/>
    </location>
</feature>
<feature type="compositionally biased region" description="Polar residues" evidence="1">
    <location>
        <begin position="1391"/>
        <end position="1407"/>
    </location>
</feature>
<feature type="region of interest" description="Disordered" evidence="1">
    <location>
        <begin position="1088"/>
        <end position="1142"/>
    </location>
</feature>
<feature type="compositionally biased region" description="Polar residues" evidence="1">
    <location>
        <begin position="82"/>
        <end position="93"/>
    </location>
</feature>
<feature type="compositionally biased region" description="Acidic residues" evidence="1">
    <location>
        <begin position="1327"/>
        <end position="1348"/>
    </location>
</feature>
<feature type="region of interest" description="Disordered" evidence="1">
    <location>
        <begin position="1295"/>
        <end position="1416"/>
    </location>
</feature>
<dbReference type="RefSeq" id="XP_044567850.1">
    <property type="nucleotide sequence ID" value="XM_044701489.1"/>
</dbReference>
<dbReference type="VEuPathDB" id="AmoebaDB:NfTy_017100"/>
<feature type="region of interest" description="Disordered" evidence="1">
    <location>
        <begin position="547"/>
        <end position="580"/>
    </location>
</feature>
<dbReference type="VEuPathDB" id="AmoebaDB:FDP41_011115"/>
<feature type="region of interest" description="Disordered" evidence="1">
    <location>
        <begin position="25"/>
        <end position="113"/>
    </location>
</feature>
<comment type="caution">
    <text evidence="2">The sequence shown here is derived from an EMBL/GenBank/DDBJ whole genome shotgun (WGS) entry which is preliminary data.</text>
</comment>
<feature type="compositionally biased region" description="Polar residues" evidence="1">
    <location>
        <begin position="1485"/>
        <end position="1556"/>
    </location>
</feature>
<feature type="region of interest" description="Disordered" evidence="1">
    <location>
        <begin position="1206"/>
        <end position="1236"/>
    </location>
</feature>
<feature type="region of interest" description="Disordered" evidence="1">
    <location>
        <begin position="1480"/>
        <end position="1556"/>
    </location>
</feature>
<feature type="compositionally biased region" description="Polar residues" evidence="1">
    <location>
        <begin position="1054"/>
        <end position="1071"/>
    </location>
</feature>
<evidence type="ECO:0000313" key="3">
    <source>
        <dbReference type="Proteomes" id="UP000444721"/>
    </source>
</evidence>
<accession>A0A6A5C0Z4</accession>
<dbReference type="GeneID" id="68118330"/>
<feature type="compositionally biased region" description="Low complexity" evidence="1">
    <location>
        <begin position="94"/>
        <end position="113"/>
    </location>
</feature>
<feature type="region of interest" description="Disordered" evidence="1">
    <location>
        <begin position="955"/>
        <end position="1006"/>
    </location>
</feature>
<sequence length="1734" mass="194675">MVFILRKINHYDNCGYIYVHELAKPQPKDSNSTNHQQKQQRVRRSSKTQRGHANPAATPPTSQHNTPFHALSIVSSPHKDSSSGGDTNSRILRTQSLTSNTTTTTTRGDSSTIHSIHSIHQHGGHTPSSRVSSMAISEASDSNSDVLSLNYSGVGFEDRRVTFKDTLRPSSSFSTSSSFSIASAASDSAANNYRKRGKHPVYEIDKNSLLEDTMAMVVSPYSSDLKYLSVMDLNNNNSSKNSKGFLTSLFKTKSRSKFELEVIRQQKNRDNHFQSMIGLLAQLRAVCKVVLEISNDLLGDVNRIGNRIVSLNHRVEASKRKTLFHVTKILSEKESPDTSTKQHDIKFRYNNHSIMSRALMTKKSGSSETDACKVHQKAVDLLHEVKSRMVSNATTSTSTELNSKSSENSVTLLGRNILRELSFSLSVLKPSSNSASQSVTSAARTIIASPLSEKLLTLPEPLKHRYDKRCHKDPSFHPKADAQLIKITTSSTSFKDLQNGKSTYFCSYLHDIDVLKWIHEGHVTKCSQLVSFPDFFRLKWQERSERNSQFRHTTTPRRRTTSCSVSSTTNTASVGGSALGGEESYHHHYHQYHHHTTSYDYSEDTLDEEYTLHLDDTRSTLPKPILLQKKPMRIPRWATMESVFTKYGRDTVGAEFDNDDEDDHDLESSCTRNSESSFTSQSSSTRSSSSHLFNFFQKQKQYPYYVGAPSSSTNSTEDSTYNTATSTSSNLDSCEDWAVNNYYGGGGGGGDSHHSHHQSDTNKITTRFSLRLFGHLKKHKNPKKSKAMHDLIQNQVYGHIARSFEWHDKKHSISPSLSNEDDSDDEISYPPTSIMHINDMYNSRKESRRRFLNALRNYQNSKDLINKLNARRYSHDEASSSSSDSEVDNISSDTCSVVRIPVMNSSRQARPSSIETTVSALSMDFSSFTSHHLSLPLNHVENQQETHLPIKENRNLLTQPPSSSSSQNVLPINHYGGHSHSPYTPSSNPSQSLDSLETSSSETESDISNILSELPSIFETLHQASNNKNRDVDNNSMFNQNADKRIGESHGETMDTTNQSSSSTVERSNLSLSNKDLSARILTVAGERTTHHHDIMVNSRRDHGDPSSTSTAETSSSFSSTTSSSLHSSDIGNKSNEKNNFSPNVVVMVKQILSQEPIRMEPHSGSRRAVVCNADEEDLLILNSLRKKNPLSECVMTMHSNEDYFSDQQQQQPPIDHHQQTTTQEYDPPYEEELSSFENWTSANSVHSSSDSSVAQSFGPITSLTKQVLSEEKLFERVQRSKPLIEIHLANSQQWNKGGIQKSGKHDNNHPMLKRDSKQDDSQQQRDDDENEEYDEDEEYDEEEYSTTDDDKNNNKEQESPPSSSSSNNHAPQKVTIPSLFSLVRGKNKDTPSQTSSMNHQQMSPVNKQDKSPSKLNVNSHKEVVLLSNVTSNHSKELHTSNGTNHRNVATVNTTNPLSLKTTPTKIDEKNSVLRMINAKHHESSQSNKEISNTAKTTRSNNDMSNNSQTTNPMTNITANPSNSTTCSQLLPISHQNQPSSSQHTNGYEQHALQSSSTHKFTMFQDNISQFRRASNHSSSYSTTSSLSSIDDYVINSMVGTHTNHSNRNVLKHAAKTQPPKGNTPSPMFVSNLPSSYEYSMKVMELERRRSTNPISRIMNYKYGEYSSSDEESSSDYYLYERNRNGRHDRQRGTSDAMDDKVYRVAESHQSRYIPSDDESLVLDEDADDDDFDF</sequence>
<feature type="compositionally biased region" description="Polar residues" evidence="1">
    <location>
        <begin position="1130"/>
        <end position="1142"/>
    </location>
</feature>
<feature type="region of interest" description="Disordered" evidence="1">
    <location>
        <begin position="654"/>
        <end position="688"/>
    </location>
</feature>
<feature type="compositionally biased region" description="Low complexity" evidence="1">
    <location>
        <begin position="992"/>
        <end position="1002"/>
    </location>
</feature>
<feature type="compositionally biased region" description="Basic and acidic residues" evidence="1">
    <location>
        <begin position="1349"/>
        <end position="1359"/>
    </location>
</feature>
<name>A0A6A5C0Z4_NAEFO</name>
<dbReference type="EMBL" id="VFQX01000007">
    <property type="protein sequence ID" value="KAF0983137.1"/>
    <property type="molecule type" value="Genomic_DNA"/>
</dbReference>